<comment type="subcellular location">
    <subcellularLocation>
        <location evidence="1">Mitochondrion inner membrane</location>
        <topology evidence="1">Multi-pass membrane protein</topology>
    </subcellularLocation>
</comment>
<name>A0A0C7MVL1_9SACH</name>
<dbReference type="HOGENOM" id="CLU_015166_10_3_1"/>
<evidence type="ECO:0000313" key="11">
    <source>
        <dbReference type="EMBL" id="CEP61583.1"/>
    </source>
</evidence>
<evidence type="ECO:0000313" key="12">
    <source>
        <dbReference type="Proteomes" id="UP000054304"/>
    </source>
</evidence>
<keyword evidence="7" id="KW-0496">Mitochondrion</keyword>
<evidence type="ECO:0000256" key="3">
    <source>
        <dbReference type="ARBA" id="ARBA00022692"/>
    </source>
</evidence>
<dbReference type="PROSITE" id="PS50920">
    <property type="entry name" value="SOLCAR"/>
    <property type="match status" value="3"/>
</dbReference>
<keyword evidence="2 10" id="KW-0813">Transport</keyword>
<comment type="similarity">
    <text evidence="10">Belongs to the mitochondrial carrier (TC 2.A.29) family.</text>
</comment>
<dbReference type="PROSITE" id="PS51257">
    <property type="entry name" value="PROKAR_LIPOPROTEIN"/>
    <property type="match status" value="1"/>
</dbReference>
<evidence type="ECO:0000256" key="4">
    <source>
        <dbReference type="ARBA" id="ARBA00022737"/>
    </source>
</evidence>
<keyword evidence="4" id="KW-0677">Repeat</keyword>
<dbReference type="OrthoDB" id="18574at2759"/>
<dbReference type="SUPFAM" id="SSF103506">
    <property type="entry name" value="Mitochondrial carrier"/>
    <property type="match status" value="1"/>
</dbReference>
<organism evidence="11 12">
    <name type="scientific">Lachancea lanzarotensis</name>
    <dbReference type="NCBI Taxonomy" id="1245769"/>
    <lineage>
        <taxon>Eukaryota</taxon>
        <taxon>Fungi</taxon>
        <taxon>Dikarya</taxon>
        <taxon>Ascomycota</taxon>
        <taxon>Saccharomycotina</taxon>
        <taxon>Saccharomycetes</taxon>
        <taxon>Saccharomycetales</taxon>
        <taxon>Saccharomycetaceae</taxon>
        <taxon>Lachancea</taxon>
    </lineage>
</organism>
<proteinExistence type="inferred from homology"/>
<dbReference type="EMBL" id="LN736362">
    <property type="protein sequence ID" value="CEP61583.1"/>
    <property type="molecule type" value="Genomic_DNA"/>
</dbReference>
<keyword evidence="12" id="KW-1185">Reference proteome</keyword>
<evidence type="ECO:0000256" key="10">
    <source>
        <dbReference type="RuleBase" id="RU000488"/>
    </source>
</evidence>
<dbReference type="GO" id="GO:0090422">
    <property type="term" value="F:thiamine pyrophosphate transmembrane transporter activity"/>
    <property type="evidence" value="ECO:0007669"/>
    <property type="project" value="EnsemblFungi"/>
</dbReference>
<feature type="repeat" description="Solcar" evidence="9">
    <location>
        <begin position="106"/>
        <end position="191"/>
    </location>
</feature>
<feature type="repeat" description="Solcar" evidence="9">
    <location>
        <begin position="12"/>
        <end position="99"/>
    </location>
</feature>
<dbReference type="GeneID" id="34685010"/>
<keyword evidence="5" id="KW-0999">Mitochondrion inner membrane</keyword>
<protein>
    <submittedName>
        <fullName evidence="11">LALA0S03e06128g1_1</fullName>
    </submittedName>
</protein>
<evidence type="ECO:0000256" key="8">
    <source>
        <dbReference type="ARBA" id="ARBA00023136"/>
    </source>
</evidence>
<dbReference type="Proteomes" id="UP000054304">
    <property type="component" value="Unassembled WGS sequence"/>
</dbReference>
<dbReference type="GO" id="GO:1990545">
    <property type="term" value="P:mitochondrial thiamine pyrophosphate transmembrane transport"/>
    <property type="evidence" value="ECO:0007669"/>
    <property type="project" value="EnsemblFungi"/>
</dbReference>
<reference evidence="11 12" key="1">
    <citation type="submission" date="2014-12" db="EMBL/GenBank/DDBJ databases">
        <authorList>
            <person name="Neuveglise Cecile"/>
        </authorList>
    </citation>
    <scope>NUCLEOTIDE SEQUENCE [LARGE SCALE GENOMIC DNA]</scope>
    <source>
        <strain evidence="11 12">CBS 12615</strain>
    </source>
</reference>
<keyword evidence="8 9" id="KW-0472">Membrane</keyword>
<keyword evidence="6" id="KW-1133">Transmembrane helix</keyword>
<dbReference type="PANTHER" id="PTHR24089">
    <property type="entry name" value="SOLUTE CARRIER FAMILY 25"/>
    <property type="match status" value="1"/>
</dbReference>
<dbReference type="PRINTS" id="PR00926">
    <property type="entry name" value="MITOCARRIER"/>
</dbReference>
<evidence type="ECO:0000256" key="5">
    <source>
        <dbReference type="ARBA" id="ARBA00022792"/>
    </source>
</evidence>
<keyword evidence="3 9" id="KW-0812">Transmembrane</keyword>
<evidence type="ECO:0000256" key="6">
    <source>
        <dbReference type="ARBA" id="ARBA00022989"/>
    </source>
</evidence>
<gene>
    <name evidence="11" type="ORF">LALA0_S03e06128g</name>
</gene>
<dbReference type="InterPro" id="IPR018108">
    <property type="entry name" value="MCP_transmembrane"/>
</dbReference>
<dbReference type="STRING" id="1245769.A0A0C7MVL1"/>
<dbReference type="RefSeq" id="XP_022627817.1">
    <property type="nucleotide sequence ID" value="XM_022773333.1"/>
</dbReference>
<accession>A0A0C7MVL1</accession>
<evidence type="ECO:0000256" key="2">
    <source>
        <dbReference type="ARBA" id="ARBA00022448"/>
    </source>
</evidence>
<sequence length="319" mass="34901">MTEDFLRKGQEVPLQWSLLAGCVSGLSARFVTAPLDTVKIRLQLHLVNEASQGGIISIVRSIIREEGVRALWKGNVPAAAMYLLYGATEFGAFSTLNKTLAGNQLPAQIHTCVVGALAGSCSAVTSYPFDVLRTRFVANHDKKLATTFETARDIWAHEGLRGFFKGVSSSVVSMSIASSAIFATYETIKIFCEQSKHRDSGPVKFLESSASVIAGLLSKTLVFPIDTVRKRLQVVNSKNLVNLSRHNHAYDAYKGTNFTQLAQKVVQKEGYRALYRGFTLGVMKSVPSTVVSIGVYEWTLQNLGSRFRAQADDNGARQT</sequence>
<dbReference type="Pfam" id="PF00153">
    <property type="entry name" value="Mito_carr"/>
    <property type="match status" value="3"/>
</dbReference>
<evidence type="ECO:0000256" key="9">
    <source>
        <dbReference type="PROSITE-ProRule" id="PRU00282"/>
    </source>
</evidence>
<evidence type="ECO:0000256" key="1">
    <source>
        <dbReference type="ARBA" id="ARBA00004448"/>
    </source>
</evidence>
<dbReference type="Gene3D" id="1.50.40.10">
    <property type="entry name" value="Mitochondrial carrier domain"/>
    <property type="match status" value="1"/>
</dbReference>
<evidence type="ECO:0000256" key="7">
    <source>
        <dbReference type="ARBA" id="ARBA00023128"/>
    </source>
</evidence>
<dbReference type="AlphaFoldDB" id="A0A0C7MVL1"/>
<feature type="repeat" description="Solcar" evidence="9">
    <location>
        <begin position="202"/>
        <end position="302"/>
    </location>
</feature>
<dbReference type="InterPro" id="IPR002067">
    <property type="entry name" value="MCP"/>
</dbReference>
<dbReference type="InterPro" id="IPR023395">
    <property type="entry name" value="MCP_dom_sf"/>
</dbReference>
<dbReference type="GO" id="GO:0005743">
    <property type="term" value="C:mitochondrial inner membrane"/>
    <property type="evidence" value="ECO:0007669"/>
    <property type="project" value="UniProtKB-SubCell"/>
</dbReference>